<accession>A0A0J9XJM8</accession>
<comment type="caution">
    <text evidence="3">The sequence shown here is derived from an EMBL/GenBank/DDBJ whole genome shotgun (WGS) entry which is preliminary data.</text>
</comment>
<dbReference type="OrthoDB" id="531008at2759"/>
<name>A0A0J9XJM8_GEOCN</name>
<feature type="domain" description="Association with the SNF1 complex (ASC)" evidence="2">
    <location>
        <begin position="368"/>
        <end position="476"/>
    </location>
</feature>
<dbReference type="PANTHER" id="PTHR46316">
    <property type="entry name" value="SNF1-RELATED PROTEIN KINASE REGULATORY SUBUNIT BETA-1"/>
    <property type="match status" value="1"/>
</dbReference>
<evidence type="ECO:0000313" key="3">
    <source>
        <dbReference type="EMBL" id="CDO57477.1"/>
    </source>
</evidence>
<comment type="similarity">
    <text evidence="1">Belongs to the 5'-AMP-activated protein kinase beta subunit family.</text>
</comment>
<evidence type="ECO:0000313" key="4">
    <source>
        <dbReference type="Proteomes" id="UP000242525"/>
    </source>
</evidence>
<evidence type="ECO:0000256" key="1">
    <source>
        <dbReference type="ARBA" id="ARBA00010926"/>
    </source>
</evidence>
<dbReference type="EMBL" id="CCBN010000022">
    <property type="protein sequence ID" value="CDO57477.1"/>
    <property type="molecule type" value="Genomic_DNA"/>
</dbReference>
<dbReference type="GO" id="GO:0016301">
    <property type="term" value="F:kinase activity"/>
    <property type="evidence" value="ECO:0007669"/>
    <property type="project" value="UniProtKB-KW"/>
</dbReference>
<dbReference type="AlphaFoldDB" id="A0A0J9XJM8"/>
<dbReference type="Gene3D" id="6.20.250.60">
    <property type="match status" value="1"/>
</dbReference>
<keyword evidence="4" id="KW-1185">Reference proteome</keyword>
<sequence length="476" mass="52853">MNDNSIISNNDNFNRYVSTIRPSSNFSSSNSSSSNAHQRSCLVLPGHVYLLPPPDVCNVNNDNNDDNNNFFLQFNDKPELLPVGVDFRKFLPDKETQILVGTELKDTSLILLNKEEGNTASNYPSAVLHLAKGFHKIKFYSQPRQMQSNATISNNEPTDAVAKTFIDELEVHVDDSDVTYVSSLPALTSSHSVTSNNSSTNTILDEPHISSNSVLTTGSKDSLLPPKLNRPNSFDDALFSNKHLDGDIIDVSIADFDSDLKPKHFPSSDFLSSGSKSQSAVGLKQKRTLYKFPFHPNRVSSQSHIRATLSCTDLGASDVKPLNYCIDKDASSVSLPVTKSEGKKRHLLHDIRRKKFLLKPQHIPKYEPNEASLEYTSDIPDIYALGVSPTMTEETARKIRKRVASHPPPLLPDHLESTFINASAKASKEDQCVLPRPSHVVLNHLATSSIKHEMLAVAATTRYRDKFITQVLYRPT</sequence>
<organism evidence="3 4">
    <name type="scientific">Geotrichum candidum</name>
    <name type="common">Oospora lactis</name>
    <name type="synonym">Dipodascus geotrichum</name>
    <dbReference type="NCBI Taxonomy" id="1173061"/>
    <lineage>
        <taxon>Eukaryota</taxon>
        <taxon>Fungi</taxon>
        <taxon>Dikarya</taxon>
        <taxon>Ascomycota</taxon>
        <taxon>Saccharomycotina</taxon>
        <taxon>Dipodascomycetes</taxon>
        <taxon>Dipodascales</taxon>
        <taxon>Dipodascaceae</taxon>
        <taxon>Geotrichum</taxon>
    </lineage>
</organism>
<protein>
    <submittedName>
        <fullName evidence="3">Similar to Saccharomyces cerevisiae YER027C GAL83 One of three possible beta-subunits of the Snf1 kinase complex</fullName>
    </submittedName>
</protein>
<dbReference type="InterPro" id="IPR037256">
    <property type="entry name" value="ASC_dom_sf"/>
</dbReference>
<evidence type="ECO:0000259" key="2">
    <source>
        <dbReference type="SMART" id="SM01010"/>
    </source>
</evidence>
<dbReference type="SUPFAM" id="SSF160219">
    <property type="entry name" value="AMPKBI-like"/>
    <property type="match status" value="1"/>
</dbReference>
<dbReference type="GO" id="GO:0005737">
    <property type="term" value="C:cytoplasm"/>
    <property type="evidence" value="ECO:0007669"/>
    <property type="project" value="UniProtKB-ARBA"/>
</dbReference>
<dbReference type="Pfam" id="PF04739">
    <property type="entry name" value="AMPKBI"/>
    <property type="match status" value="1"/>
</dbReference>
<reference evidence="3" key="1">
    <citation type="submission" date="2014-03" db="EMBL/GenBank/DDBJ databases">
        <authorList>
            <person name="Casaregola S."/>
        </authorList>
    </citation>
    <scope>NUCLEOTIDE SEQUENCE [LARGE SCALE GENOMIC DNA]</scope>
    <source>
        <strain evidence="3">CLIB 918</strain>
    </source>
</reference>
<dbReference type="Proteomes" id="UP000242525">
    <property type="component" value="Unassembled WGS sequence"/>
</dbReference>
<dbReference type="STRING" id="1173061.A0A0J9XJM8"/>
<gene>
    <name evidence="3" type="ORF">BN980_GECA22s00439g</name>
</gene>
<keyword evidence="3" id="KW-0808">Transferase</keyword>
<dbReference type="SMART" id="SM01010">
    <property type="entry name" value="AMPKBI"/>
    <property type="match status" value="1"/>
</dbReference>
<dbReference type="InterPro" id="IPR006828">
    <property type="entry name" value="ASC_dom"/>
</dbReference>
<dbReference type="PANTHER" id="PTHR46316:SF2">
    <property type="entry name" value="SNF1-RELATED PROTEIN KINASE REGULATORY SUBUNIT BETA-2"/>
    <property type="match status" value="1"/>
</dbReference>
<dbReference type="InterPro" id="IPR043554">
    <property type="entry name" value="KINB"/>
</dbReference>
<keyword evidence="3" id="KW-0418">Kinase</keyword>
<proteinExistence type="inferred from homology"/>